<protein>
    <submittedName>
        <fullName evidence="9">Utp18 protein</fullName>
    </submittedName>
</protein>
<feature type="compositionally biased region" description="Acidic residues" evidence="8">
    <location>
        <begin position="47"/>
        <end position="56"/>
    </location>
</feature>
<dbReference type="AlphaFoldDB" id="A0AAV5RDX9"/>
<dbReference type="GO" id="GO:0006364">
    <property type="term" value="P:rRNA processing"/>
    <property type="evidence" value="ECO:0007669"/>
    <property type="project" value="UniProtKB-KW"/>
</dbReference>
<keyword evidence="10" id="KW-1185">Reference proteome</keyword>
<feature type="compositionally biased region" description="Acidic residues" evidence="8">
    <location>
        <begin position="118"/>
        <end position="140"/>
    </location>
</feature>
<feature type="repeat" description="WD" evidence="7">
    <location>
        <begin position="538"/>
        <end position="567"/>
    </location>
</feature>
<sequence length="567" mass="63194">METVTINNKQVEVKLPDAEEKYLAKLVFGDVEGFASNLRNVEHLNSDDEESDDEGLEFQSDSDRDEFLDSMGNQEYGFDSEKDDSDNESEIGQLDDDQLFFNDSEGEEVDDENKMDVDSDDSDDNDNDESDEDAWEDSDDERLNIDISSVDRTRKLRQQEEERFIAGNEYIGRLQKQYNSIFPAPEWAAHKYEEDIELNSDDENNEGNYTNLFDKIGSASHSIVTNSSNPLKEFLSQNRSYAPEEGGNGEISVERLIDANIKRVSHGPVHALSFHPTQPLLLVGGLDRTLRVFHIDGRQNEMITSLHMRQSPVNSASFVQNNNGKTFVLSGGRRKYMMKWSVEGGAVEKITRLYSGENRQKSFEKFVVSSNGELLAVVGSSGWVHLMDIETGRWIHAVKAEGIVSDLCFLNNNILIIGTSNGEIWEFTAGANGGGKLINKWTDGSIVGLTTIRVSNDGKYIAVGCNSGYVHIYNKSTKELIRAIGVLTTSISSIEFSPDNSILCVASRTTRDALRLIRVKSGKVVPNWPTARTPLGRVSTLAWAPSGGYLATANDVGRVRLWKVSRV</sequence>
<dbReference type="Pfam" id="PF00400">
    <property type="entry name" value="WD40"/>
    <property type="match status" value="1"/>
</dbReference>
<dbReference type="EMBL" id="BTGB01000009">
    <property type="protein sequence ID" value="GMM48928.1"/>
    <property type="molecule type" value="Genomic_DNA"/>
</dbReference>
<dbReference type="InterPro" id="IPR015943">
    <property type="entry name" value="WD40/YVTN_repeat-like_dom_sf"/>
</dbReference>
<name>A0AAV5RDX9_PICKL</name>
<dbReference type="InterPro" id="IPR036322">
    <property type="entry name" value="WD40_repeat_dom_sf"/>
</dbReference>
<keyword evidence="5" id="KW-0539">Nucleus</keyword>
<evidence type="ECO:0000313" key="10">
    <source>
        <dbReference type="Proteomes" id="UP001378960"/>
    </source>
</evidence>
<dbReference type="SUPFAM" id="SSF50978">
    <property type="entry name" value="WD40 repeat-like"/>
    <property type="match status" value="1"/>
</dbReference>
<organism evidence="9 10">
    <name type="scientific">Pichia kluyveri</name>
    <name type="common">Yeast</name>
    <dbReference type="NCBI Taxonomy" id="36015"/>
    <lineage>
        <taxon>Eukaryota</taxon>
        <taxon>Fungi</taxon>
        <taxon>Dikarya</taxon>
        <taxon>Ascomycota</taxon>
        <taxon>Saccharomycotina</taxon>
        <taxon>Pichiomycetes</taxon>
        <taxon>Pichiales</taxon>
        <taxon>Pichiaceae</taxon>
        <taxon>Pichia</taxon>
    </lineage>
</organism>
<dbReference type="InterPro" id="IPR045161">
    <property type="entry name" value="Utp18"/>
</dbReference>
<feature type="region of interest" description="Disordered" evidence="8">
    <location>
        <begin position="42"/>
        <end position="142"/>
    </location>
</feature>
<evidence type="ECO:0000256" key="5">
    <source>
        <dbReference type="ARBA" id="ARBA00023242"/>
    </source>
</evidence>
<evidence type="ECO:0000256" key="2">
    <source>
        <dbReference type="ARBA" id="ARBA00022552"/>
    </source>
</evidence>
<dbReference type="PROSITE" id="PS50082">
    <property type="entry name" value="WD_REPEATS_2"/>
    <property type="match status" value="1"/>
</dbReference>
<proteinExistence type="inferred from homology"/>
<dbReference type="SMART" id="SM00320">
    <property type="entry name" value="WD40"/>
    <property type="match status" value="7"/>
</dbReference>
<keyword evidence="2" id="KW-0698">rRNA processing</keyword>
<gene>
    <name evidence="9" type="ORF">DAPK24_055260</name>
</gene>
<dbReference type="PANTHER" id="PTHR18359">
    <property type="entry name" value="WD-REPEAT PROTEIN-RELATED"/>
    <property type="match status" value="1"/>
</dbReference>
<reference evidence="9 10" key="1">
    <citation type="journal article" date="2023" name="Elife">
        <title>Identification of key yeast species and microbe-microbe interactions impacting larval growth of Drosophila in the wild.</title>
        <authorList>
            <person name="Mure A."/>
            <person name="Sugiura Y."/>
            <person name="Maeda R."/>
            <person name="Honda K."/>
            <person name="Sakurai N."/>
            <person name="Takahashi Y."/>
            <person name="Watada M."/>
            <person name="Katoh T."/>
            <person name="Gotoh A."/>
            <person name="Gotoh Y."/>
            <person name="Taniguchi I."/>
            <person name="Nakamura K."/>
            <person name="Hayashi T."/>
            <person name="Katayama T."/>
            <person name="Uemura T."/>
            <person name="Hattori Y."/>
        </authorList>
    </citation>
    <scope>NUCLEOTIDE SEQUENCE [LARGE SCALE GENOMIC DNA]</scope>
    <source>
        <strain evidence="9 10">PK-24</strain>
    </source>
</reference>
<comment type="similarity">
    <text evidence="6">Belongs to the WD repeat UTP18 family.</text>
</comment>
<feature type="compositionally biased region" description="Acidic residues" evidence="8">
    <location>
        <begin position="81"/>
        <end position="111"/>
    </location>
</feature>
<dbReference type="GO" id="GO:0034388">
    <property type="term" value="C:Pwp2p-containing subcomplex of 90S preribosome"/>
    <property type="evidence" value="ECO:0007669"/>
    <property type="project" value="TreeGrafter"/>
</dbReference>
<accession>A0AAV5RDX9</accession>
<evidence type="ECO:0000313" key="9">
    <source>
        <dbReference type="EMBL" id="GMM48928.1"/>
    </source>
</evidence>
<dbReference type="Proteomes" id="UP001378960">
    <property type="component" value="Unassembled WGS sequence"/>
</dbReference>
<comment type="caution">
    <text evidence="9">The sequence shown here is derived from an EMBL/GenBank/DDBJ whole genome shotgun (WGS) entry which is preliminary data.</text>
</comment>
<comment type="subcellular location">
    <subcellularLocation>
        <location evidence="1">Nucleus</location>
        <location evidence="1">Nucleolus</location>
    </subcellularLocation>
</comment>
<dbReference type="Gene3D" id="2.130.10.10">
    <property type="entry name" value="YVTN repeat-like/Quinoprotein amine dehydrogenase"/>
    <property type="match status" value="1"/>
</dbReference>
<evidence type="ECO:0000256" key="8">
    <source>
        <dbReference type="SAM" id="MobiDB-lite"/>
    </source>
</evidence>
<keyword evidence="3 7" id="KW-0853">WD repeat</keyword>
<keyword evidence="4" id="KW-0677">Repeat</keyword>
<evidence type="ECO:0000256" key="7">
    <source>
        <dbReference type="PROSITE-ProRule" id="PRU00221"/>
    </source>
</evidence>
<evidence type="ECO:0000256" key="3">
    <source>
        <dbReference type="ARBA" id="ARBA00022574"/>
    </source>
</evidence>
<evidence type="ECO:0000256" key="6">
    <source>
        <dbReference type="ARBA" id="ARBA00025767"/>
    </source>
</evidence>
<dbReference type="InterPro" id="IPR001680">
    <property type="entry name" value="WD40_rpt"/>
</dbReference>
<evidence type="ECO:0000256" key="4">
    <source>
        <dbReference type="ARBA" id="ARBA00022737"/>
    </source>
</evidence>
<dbReference type="PANTHER" id="PTHR18359:SF0">
    <property type="entry name" value="U3 SMALL NUCLEOLAR RNA-ASSOCIATED PROTEIN 18 HOMOLOG"/>
    <property type="match status" value="1"/>
</dbReference>
<evidence type="ECO:0000256" key="1">
    <source>
        <dbReference type="ARBA" id="ARBA00004604"/>
    </source>
</evidence>
<dbReference type="GO" id="GO:0032040">
    <property type="term" value="C:small-subunit processome"/>
    <property type="evidence" value="ECO:0007669"/>
    <property type="project" value="TreeGrafter"/>
</dbReference>
<dbReference type="PROSITE" id="PS50294">
    <property type="entry name" value="WD_REPEATS_REGION"/>
    <property type="match status" value="1"/>
</dbReference>